<dbReference type="GO" id="GO:0010506">
    <property type="term" value="P:regulation of autophagy"/>
    <property type="evidence" value="ECO:0007669"/>
    <property type="project" value="TreeGrafter"/>
</dbReference>
<proteinExistence type="inferred from homology"/>
<dbReference type="GO" id="GO:0009267">
    <property type="term" value="P:cellular response to starvation"/>
    <property type="evidence" value="ECO:0007669"/>
    <property type="project" value="TreeGrafter"/>
</dbReference>
<feature type="signal peptide" evidence="5">
    <location>
        <begin position="1"/>
        <end position="21"/>
    </location>
</feature>
<dbReference type="SMART" id="SM00320">
    <property type="entry name" value="WD40"/>
    <property type="match status" value="5"/>
</dbReference>
<dbReference type="SUPFAM" id="SSF48371">
    <property type="entry name" value="ARM repeat"/>
    <property type="match status" value="1"/>
</dbReference>
<dbReference type="Gene3D" id="2.130.10.10">
    <property type="entry name" value="YVTN repeat-like/Quinoprotein amine dehydrogenase"/>
    <property type="match status" value="1"/>
</dbReference>
<reference evidence="8" key="2">
    <citation type="journal article" date="2016" name="Sci. Rep.">
        <title>Dictyocaulus viviparus genome, variome and transcriptome elucidate lungworm biology and support future intervention.</title>
        <authorList>
            <person name="McNulty S.N."/>
            <person name="Strube C."/>
            <person name="Rosa B.A."/>
            <person name="Martin J.C."/>
            <person name="Tyagi R."/>
            <person name="Choi Y.J."/>
            <person name="Wang Q."/>
            <person name="Hallsworth Pepin K."/>
            <person name="Zhang X."/>
            <person name="Ozersky P."/>
            <person name="Wilson R.K."/>
            <person name="Sternberg P.W."/>
            <person name="Gasser R.B."/>
            <person name="Mitreva M."/>
        </authorList>
    </citation>
    <scope>NUCLEOTIDE SEQUENCE [LARGE SCALE GENOMIC DNA]</scope>
    <source>
        <strain evidence="8">HannoverDv2000</strain>
    </source>
</reference>
<dbReference type="GO" id="GO:0038202">
    <property type="term" value="P:TORC1 signaling"/>
    <property type="evidence" value="ECO:0007669"/>
    <property type="project" value="TreeGrafter"/>
</dbReference>
<keyword evidence="5" id="KW-0732">Signal</keyword>
<dbReference type="PANTHER" id="PTHR12848:SF16">
    <property type="entry name" value="REGULATORY-ASSOCIATED PROTEIN OF MTOR"/>
    <property type="match status" value="1"/>
</dbReference>
<dbReference type="Proteomes" id="UP000053766">
    <property type="component" value="Unassembled WGS sequence"/>
</dbReference>
<feature type="region of interest" description="Disordered" evidence="4">
    <location>
        <begin position="978"/>
        <end position="1005"/>
    </location>
</feature>
<comment type="similarity">
    <text evidence="1">Belongs to the WD repeat RAPTOR family.</text>
</comment>
<organism evidence="7 8">
    <name type="scientific">Dictyocaulus viviparus</name>
    <name type="common">Bovine lungworm</name>
    <dbReference type="NCBI Taxonomy" id="29172"/>
    <lineage>
        <taxon>Eukaryota</taxon>
        <taxon>Metazoa</taxon>
        <taxon>Ecdysozoa</taxon>
        <taxon>Nematoda</taxon>
        <taxon>Chromadorea</taxon>
        <taxon>Rhabditida</taxon>
        <taxon>Rhabditina</taxon>
        <taxon>Rhabditomorpha</taxon>
        <taxon>Strongyloidea</taxon>
        <taxon>Metastrongylidae</taxon>
        <taxon>Dictyocaulus</taxon>
    </lineage>
</organism>
<accession>A0A0D8XKZ2</accession>
<dbReference type="PRINTS" id="PR01547">
    <property type="entry name" value="YEAST176DUF"/>
</dbReference>
<dbReference type="InterPro" id="IPR011989">
    <property type="entry name" value="ARM-like"/>
</dbReference>
<dbReference type="GO" id="GO:0030307">
    <property type="term" value="P:positive regulation of cell growth"/>
    <property type="evidence" value="ECO:0007669"/>
    <property type="project" value="TreeGrafter"/>
</dbReference>
<dbReference type="GO" id="GO:0031931">
    <property type="term" value="C:TORC1 complex"/>
    <property type="evidence" value="ECO:0007669"/>
    <property type="project" value="InterPro"/>
</dbReference>
<dbReference type="InterPro" id="IPR016024">
    <property type="entry name" value="ARM-type_fold"/>
</dbReference>
<dbReference type="InterPro" id="IPR001680">
    <property type="entry name" value="WD40_rpt"/>
</dbReference>
<evidence type="ECO:0000313" key="7">
    <source>
        <dbReference type="EMBL" id="KJH44437.1"/>
    </source>
</evidence>
<gene>
    <name evidence="7" type="ORF">DICVIV_09536</name>
</gene>
<keyword evidence="2" id="KW-0853">WD repeat</keyword>
<dbReference type="OrthoDB" id="10262360at2759"/>
<sequence>MKTVSVALVLCLHIGVDPPDSVPKSSARARLEAWVDPYSCNPQKAAYKIATSLQKSYERWQPRARYKSVTDPTGDDVRKLCQSMRRNAKDERVLFHYNGHGVPRPTQNGEIWVFNKNFTQYIPLSLFDLQLCMEFPSIYVWDCSSAETIVNWFMRFAKDHEEWVLSISIEAVASTSISGAKINSHMTADQQAESLKFQRRPKFKDCIQLAACREDERLPTNPELPADLFTSCLTTPIHTSILWYLIKNDRKNQFPPNLLDEIPGQLNDRRTILGELNWIFTAITDTIAWNALPRDDFQRLFRQDLLLASLFRSFLLAERVMGGNGCNVVSSPSLPSTADHPLWDSWEYTLDLSLNHIQNLLTPKLNFQVIGRDLFFKSSVSTLNTLIDLTGIIGDGQDVQHNWFFIEQLKAFEVWLEYGVNKQSSPEQLPIVLQVLLSQAHRQRALELLARFLDLGQWAVGYSLSVGIFPYMLKLLQSTSRELRTWLAFIWAKILAVDPSVQLELFKENGDEPGRFESTNRSKPVQLRYHFFVTILNDPDTLPRQKIVVAFVLATLFHNNYRVAQENLTKKGYVNLCTELLSENQAKDCRLLKLWILIGLGRLWADYDPARWQAVRLVAYAKVLKELDDNAPEVRAAAIYALGCLVKNRSETNEHAATIDQEICDDLCFKCTKDGSVLVREELLIALQWYIIDFEQRFAKIFWDLSETLNIEVVTDINEDHFEHNVVDVAATIKNNDTMGSTSLQTFNGRKSSIYKKRQRICESVMGVEEVVTMNDPAGRNSLSSSVSQVMSVVSAYTGPSESDIAFRERATKQLKYLENKNFKEPLERTWMALLRLSLDPVEKVARMAQKLVRRVEIVALELQNSATALNEKIEKVSSIATISKVDVTLPSDRTFVDKTTVTDNTAKLGKSSDSEKGGVKFMIGSPVTSGTSVLPTEGNVNSNTLFPQCDADFGASSGAFNHVSTSKPVAATVQRPLRPAQQRKLSMPSQFQSTSRGSESRGSQLTDMLKQSFTPKRGTTARGQFSKGTPLTSSVEPMLNSEFVPWCSRIFVQPILDLIHTVPCDTPLINARVPTSPTVVSFSMLRKSVYTSDGGQIYVTRYEKTHYNLAQKFPCNGGNPFNSDTTTSLIVINEMSHEMLLCGSSNGIVRVWDLSYNIHSHEIEGLPQLVTASNPLCDQSRLPVANYCSPVTLYDWSQETGRLVCGGNVRVIRVWDAHYERTAQDIAIAVKKGAVSALSGELDHNDLIAAGYRDGLLNIHDIRVPGKDSPIMSFRDLSARVVGVAIRINCKGTAVVAAGDESGSVCVWEPRMFKVPVVEMEAERGAHELLKNFIVHKNAEMFGCVYKSEVKLYDICGVPLSVIRQGESGNISAVAMHKLRCMIAVASNDGAVSVFGQPKANL</sequence>
<evidence type="ECO:0000256" key="2">
    <source>
        <dbReference type="ARBA" id="ARBA00022574"/>
    </source>
</evidence>
<name>A0A0D8XKZ2_DICVI</name>
<dbReference type="GO" id="GO:0005737">
    <property type="term" value="C:cytoplasm"/>
    <property type="evidence" value="ECO:0007669"/>
    <property type="project" value="TreeGrafter"/>
</dbReference>
<dbReference type="SUPFAM" id="SSF50978">
    <property type="entry name" value="WD40 repeat-like"/>
    <property type="match status" value="1"/>
</dbReference>
<dbReference type="Gene3D" id="1.25.10.10">
    <property type="entry name" value="Leucine-rich Repeat Variant"/>
    <property type="match status" value="1"/>
</dbReference>
<dbReference type="PANTHER" id="PTHR12848">
    <property type="entry name" value="REGULATORY-ASSOCIATED PROTEIN OF MTOR"/>
    <property type="match status" value="1"/>
</dbReference>
<dbReference type="InterPro" id="IPR015943">
    <property type="entry name" value="WD40/YVTN_repeat-like_dom_sf"/>
</dbReference>
<dbReference type="SMART" id="SM01302">
    <property type="entry name" value="Raptor_N"/>
    <property type="match status" value="1"/>
</dbReference>
<evidence type="ECO:0000313" key="8">
    <source>
        <dbReference type="Proteomes" id="UP000053766"/>
    </source>
</evidence>
<dbReference type="Pfam" id="PF14538">
    <property type="entry name" value="Raptor_N"/>
    <property type="match status" value="1"/>
</dbReference>
<evidence type="ECO:0000259" key="6">
    <source>
        <dbReference type="SMART" id="SM01302"/>
    </source>
</evidence>
<dbReference type="GO" id="GO:0071230">
    <property type="term" value="P:cellular response to amino acid stimulus"/>
    <property type="evidence" value="ECO:0007669"/>
    <property type="project" value="TreeGrafter"/>
</dbReference>
<feature type="compositionally biased region" description="Polar residues" evidence="4">
    <location>
        <begin position="984"/>
        <end position="1005"/>
    </location>
</feature>
<feature type="chain" id="PRO_5002335751" evidence="5">
    <location>
        <begin position="22"/>
        <end position="1403"/>
    </location>
</feature>
<keyword evidence="8" id="KW-1185">Reference proteome</keyword>
<dbReference type="InterPro" id="IPR029347">
    <property type="entry name" value="Raptor_N"/>
</dbReference>
<evidence type="ECO:0000256" key="4">
    <source>
        <dbReference type="SAM" id="MobiDB-lite"/>
    </source>
</evidence>
<dbReference type="STRING" id="29172.A0A0D8XKZ2"/>
<dbReference type="InterPro" id="IPR036322">
    <property type="entry name" value="WD40_repeat_dom_sf"/>
</dbReference>
<evidence type="ECO:0000256" key="3">
    <source>
        <dbReference type="ARBA" id="ARBA00022737"/>
    </source>
</evidence>
<keyword evidence="3" id="KW-0677">Repeat</keyword>
<protein>
    <submittedName>
        <fullName evidence="7">WD domain, G-beta repeat protein</fullName>
    </submittedName>
</protein>
<dbReference type="InterPro" id="IPR004083">
    <property type="entry name" value="Raptor"/>
</dbReference>
<feature type="domain" description="Raptor N-terminal CASPase-like" evidence="6">
    <location>
        <begin position="1"/>
        <end position="154"/>
    </location>
</feature>
<dbReference type="EMBL" id="KN716474">
    <property type="protein sequence ID" value="KJH44437.1"/>
    <property type="molecule type" value="Genomic_DNA"/>
</dbReference>
<evidence type="ECO:0000256" key="1">
    <source>
        <dbReference type="ARBA" id="ARBA00009257"/>
    </source>
</evidence>
<evidence type="ECO:0000256" key="5">
    <source>
        <dbReference type="SAM" id="SignalP"/>
    </source>
</evidence>
<dbReference type="GO" id="GO:0030674">
    <property type="term" value="F:protein-macromolecule adaptor activity"/>
    <property type="evidence" value="ECO:0007669"/>
    <property type="project" value="TreeGrafter"/>
</dbReference>
<reference evidence="7 8" key="1">
    <citation type="submission" date="2013-11" db="EMBL/GenBank/DDBJ databases">
        <title>Draft genome of the bovine lungworm Dictyocaulus viviparus.</title>
        <authorList>
            <person name="Mitreva M."/>
        </authorList>
    </citation>
    <scope>NUCLEOTIDE SEQUENCE [LARGE SCALE GENOMIC DNA]</scope>
    <source>
        <strain evidence="7 8">HannoverDv2000</strain>
    </source>
</reference>